<evidence type="ECO:0000313" key="11">
    <source>
        <dbReference type="RefSeq" id="XP_058982056.1"/>
    </source>
</evidence>
<evidence type="ECO:0000256" key="4">
    <source>
        <dbReference type="ARBA" id="ARBA00023157"/>
    </source>
</evidence>
<dbReference type="Gene3D" id="2.170.140.10">
    <property type="entry name" value="Chitin binding domain"/>
    <property type="match status" value="3"/>
</dbReference>
<feature type="domain" description="Chitin-binding type-2" evidence="7">
    <location>
        <begin position="153"/>
        <end position="222"/>
    </location>
</feature>
<evidence type="ECO:0000259" key="7">
    <source>
        <dbReference type="PROSITE" id="PS50940"/>
    </source>
</evidence>
<keyword evidence="3" id="KW-0677">Repeat</keyword>
<proteinExistence type="predicted"/>
<dbReference type="VEuPathDB" id="VectorBase:MDOMA2_019601"/>
<evidence type="ECO:0000256" key="2">
    <source>
        <dbReference type="ARBA" id="ARBA00022729"/>
    </source>
</evidence>
<organism evidence="8">
    <name type="scientific">Musca domestica</name>
    <name type="common">House fly</name>
    <dbReference type="NCBI Taxonomy" id="7370"/>
    <lineage>
        <taxon>Eukaryota</taxon>
        <taxon>Metazoa</taxon>
        <taxon>Ecdysozoa</taxon>
        <taxon>Arthropoda</taxon>
        <taxon>Hexapoda</taxon>
        <taxon>Insecta</taxon>
        <taxon>Pterygota</taxon>
        <taxon>Neoptera</taxon>
        <taxon>Endopterygota</taxon>
        <taxon>Diptera</taxon>
        <taxon>Brachycera</taxon>
        <taxon>Muscomorpha</taxon>
        <taxon>Muscoidea</taxon>
        <taxon>Muscidae</taxon>
        <taxon>Musca</taxon>
    </lineage>
</organism>
<evidence type="ECO:0000313" key="9">
    <source>
        <dbReference type="Proteomes" id="UP001652621"/>
    </source>
</evidence>
<dbReference type="SUPFAM" id="SSF57625">
    <property type="entry name" value="Invertebrate chitin-binding proteins"/>
    <property type="match status" value="3"/>
</dbReference>
<dbReference type="InterPro" id="IPR036508">
    <property type="entry name" value="Chitin-bd_dom_sf"/>
</dbReference>
<evidence type="ECO:0000313" key="8">
    <source>
        <dbReference type="EnsemblMetazoa" id="MDOA004664-PA"/>
    </source>
</evidence>
<dbReference type="KEGG" id="mde:101897315"/>
<dbReference type="OrthoDB" id="9991479at2759"/>
<dbReference type="RefSeq" id="XP_058982056.1">
    <property type="nucleotide sequence ID" value="XM_059126073.1"/>
</dbReference>
<dbReference type="PANTHER" id="PTHR23301">
    <property type="entry name" value="CHITIN BINDING PERITROPHIN-A"/>
    <property type="match status" value="1"/>
</dbReference>
<dbReference type="Pfam" id="PF01607">
    <property type="entry name" value="CBM_14"/>
    <property type="match status" value="3"/>
</dbReference>
<dbReference type="GeneID" id="101897315"/>
<feature type="signal peptide" evidence="6">
    <location>
        <begin position="1"/>
        <end position="21"/>
    </location>
</feature>
<keyword evidence="4" id="KW-1015">Disulfide bond</keyword>
<evidence type="ECO:0000313" key="10">
    <source>
        <dbReference type="RefSeq" id="XP_005190168.1"/>
    </source>
</evidence>
<dbReference type="PROSITE" id="PS51257">
    <property type="entry name" value="PROKAR_LIPOPROTEIN"/>
    <property type="match status" value="1"/>
</dbReference>
<keyword evidence="5" id="KW-0325">Glycoprotein</keyword>
<feature type="domain" description="Chitin-binding type-2" evidence="7">
    <location>
        <begin position="22"/>
        <end position="79"/>
    </location>
</feature>
<feature type="chain" id="PRO_5014271616" evidence="6">
    <location>
        <begin position="22"/>
        <end position="247"/>
    </location>
</feature>
<accession>A0A1I8MZF1</accession>
<dbReference type="VEuPathDB" id="VectorBase:MDOMA2_016016"/>
<keyword evidence="9" id="KW-1185">Reference proteome</keyword>
<dbReference type="VEuPathDB" id="VectorBase:MDOA004664"/>
<dbReference type="PANTHER" id="PTHR23301:SF98">
    <property type="entry name" value="CHITIN-BINDING TYPE-2 DOMAIN-CONTAINING PROTEIN-RELATED"/>
    <property type="match status" value="1"/>
</dbReference>
<reference evidence="11" key="2">
    <citation type="submission" date="2025-05" db="UniProtKB">
        <authorList>
            <consortium name="RefSeq"/>
        </authorList>
    </citation>
    <scope>IDENTIFICATION</scope>
    <source>
        <strain evidence="11">Aabys</strain>
        <tissue evidence="11">Whole body</tissue>
    </source>
</reference>
<dbReference type="InterPro" id="IPR051940">
    <property type="entry name" value="Chitin_bind-dev_reg"/>
</dbReference>
<dbReference type="GO" id="GO:0008061">
    <property type="term" value="F:chitin binding"/>
    <property type="evidence" value="ECO:0007669"/>
    <property type="project" value="UniProtKB-KW"/>
</dbReference>
<name>A0A1I8MZF1_MUSDO</name>
<sequence length="247" mass="27095">MAKIILSAVVCLAMFGSMALAAGSCPQANGTYPVSGSCDAYIECKNGVAEEKLCPDGLLFNEKSTGYPCGYPIDVECDQPQARTQPPQATEDCPRQFGYYRMGDSKNCGQFKNCASGRGYIFDCPDGLAWNPATYRCDWPDVVEDCDAEAFLGFKCPPLPARSPLLGEPEEEYTFYPSPNNCQQYFLCIEGRPRRISCGEDQAFNEELKQCDDIENVPSCSPEIKQRGIEIKNARLSAAAARKAGHK</sequence>
<dbReference type="eggNOG" id="ENOG502RXZX">
    <property type="taxonomic scope" value="Eukaryota"/>
</dbReference>
<gene>
    <name evidence="8" type="primary">101897315</name>
    <name evidence="11" type="synonym">LOC101887347</name>
    <name evidence="10" type="synonym">LOC101897315</name>
</gene>
<dbReference type="EnsemblMetazoa" id="MDOA009969-RA">
    <property type="protein sequence ID" value="MDOA009969-PA"/>
    <property type="gene ID" value="MDOA009969"/>
</dbReference>
<dbReference type="InterPro" id="IPR002557">
    <property type="entry name" value="Chitin-bd_dom"/>
</dbReference>
<keyword evidence="1" id="KW-0147">Chitin-binding</keyword>
<dbReference type="GO" id="GO:0005576">
    <property type="term" value="C:extracellular region"/>
    <property type="evidence" value="ECO:0007669"/>
    <property type="project" value="InterPro"/>
</dbReference>
<dbReference type="PROSITE" id="PS50940">
    <property type="entry name" value="CHIT_BIND_II"/>
    <property type="match status" value="3"/>
</dbReference>
<dbReference type="STRING" id="7370.A0A1I8MZF1"/>
<protein>
    <submittedName>
        <fullName evidence="10">Peritrophin-1</fullName>
    </submittedName>
    <submittedName>
        <fullName evidence="11">Protein obstructor-E isoform X1</fullName>
    </submittedName>
</protein>
<dbReference type="AlphaFoldDB" id="A0A1I8MZF1"/>
<dbReference type="SMART" id="SM00494">
    <property type="entry name" value="ChtBD2"/>
    <property type="match status" value="3"/>
</dbReference>
<keyword evidence="2 6" id="KW-0732">Signal</keyword>
<dbReference type="Proteomes" id="UP001652621">
    <property type="component" value="Unplaced"/>
</dbReference>
<dbReference type="RefSeq" id="XP_005190168.1">
    <property type="nucleotide sequence ID" value="XM_005190111.3"/>
</dbReference>
<evidence type="ECO:0000256" key="5">
    <source>
        <dbReference type="ARBA" id="ARBA00023180"/>
    </source>
</evidence>
<feature type="domain" description="Chitin-binding type-2" evidence="7">
    <location>
        <begin position="90"/>
        <end position="148"/>
    </location>
</feature>
<reference evidence="8" key="1">
    <citation type="submission" date="2020-05" db="UniProtKB">
        <authorList>
            <consortium name="EnsemblMetazoa"/>
        </authorList>
    </citation>
    <scope>IDENTIFICATION</scope>
    <source>
        <strain evidence="8">Aabys</strain>
    </source>
</reference>
<evidence type="ECO:0000256" key="6">
    <source>
        <dbReference type="SAM" id="SignalP"/>
    </source>
</evidence>
<evidence type="ECO:0000256" key="1">
    <source>
        <dbReference type="ARBA" id="ARBA00022669"/>
    </source>
</evidence>
<dbReference type="EnsemblMetazoa" id="MDOA004664-RA">
    <property type="protein sequence ID" value="MDOA004664-PA"/>
    <property type="gene ID" value="MDOA004664"/>
</dbReference>
<dbReference type="VEuPathDB" id="VectorBase:MDOA009969"/>
<evidence type="ECO:0000256" key="3">
    <source>
        <dbReference type="ARBA" id="ARBA00022737"/>
    </source>
</evidence>